<name>A0A7D9ET96_PARCT</name>
<dbReference type="EMBL" id="CACRXK020008543">
    <property type="protein sequence ID" value="CAB4015023.1"/>
    <property type="molecule type" value="Genomic_DNA"/>
</dbReference>
<dbReference type="SUPFAM" id="SSF48264">
    <property type="entry name" value="Cytochrome P450"/>
    <property type="match status" value="1"/>
</dbReference>
<evidence type="ECO:0000256" key="1">
    <source>
        <dbReference type="ARBA" id="ARBA00010617"/>
    </source>
</evidence>
<reference evidence="2" key="1">
    <citation type="submission" date="2020-04" db="EMBL/GenBank/DDBJ databases">
        <authorList>
            <person name="Alioto T."/>
            <person name="Alioto T."/>
            <person name="Gomez Garrido J."/>
        </authorList>
    </citation>
    <scope>NUCLEOTIDE SEQUENCE</scope>
    <source>
        <strain evidence="2">A484AB</strain>
    </source>
</reference>
<comment type="similarity">
    <text evidence="1">Belongs to the cytochrome P450 family.</text>
</comment>
<organism evidence="2 3">
    <name type="scientific">Paramuricea clavata</name>
    <name type="common">Red gorgonian</name>
    <name type="synonym">Violescent sea-whip</name>
    <dbReference type="NCBI Taxonomy" id="317549"/>
    <lineage>
        <taxon>Eukaryota</taxon>
        <taxon>Metazoa</taxon>
        <taxon>Cnidaria</taxon>
        <taxon>Anthozoa</taxon>
        <taxon>Octocorallia</taxon>
        <taxon>Malacalcyonacea</taxon>
        <taxon>Plexauridae</taxon>
        <taxon>Paramuricea</taxon>
    </lineage>
</organism>
<evidence type="ECO:0000313" key="3">
    <source>
        <dbReference type="Proteomes" id="UP001152795"/>
    </source>
</evidence>
<dbReference type="Pfam" id="PF00067">
    <property type="entry name" value="p450"/>
    <property type="match status" value="1"/>
</dbReference>
<dbReference type="PANTHER" id="PTHR24299">
    <property type="entry name" value="CYTOCHROME P450 FAMILY 1"/>
    <property type="match status" value="1"/>
</dbReference>
<protein>
    <submittedName>
        <fullName evidence="2">Ferruginol synthase</fullName>
    </submittedName>
</protein>
<dbReference type="OrthoDB" id="1055148at2759"/>
<keyword evidence="3" id="KW-1185">Reference proteome</keyword>
<dbReference type="GO" id="GO:0004497">
    <property type="term" value="F:monooxygenase activity"/>
    <property type="evidence" value="ECO:0007669"/>
    <property type="project" value="InterPro"/>
</dbReference>
<dbReference type="InterPro" id="IPR001128">
    <property type="entry name" value="Cyt_P450"/>
</dbReference>
<dbReference type="AlphaFoldDB" id="A0A7D9ET96"/>
<evidence type="ECO:0000313" key="2">
    <source>
        <dbReference type="EMBL" id="CAB4015023.1"/>
    </source>
</evidence>
<dbReference type="InterPro" id="IPR036396">
    <property type="entry name" value="Cyt_P450_sf"/>
</dbReference>
<accession>A0A7D9ET96</accession>
<dbReference type="Gene3D" id="1.10.630.10">
    <property type="entry name" value="Cytochrome P450"/>
    <property type="match status" value="1"/>
</dbReference>
<dbReference type="Proteomes" id="UP001152795">
    <property type="component" value="Unassembled WGS sequence"/>
</dbReference>
<dbReference type="SMR" id="A0A7D9ET96"/>
<sequence length="93" mass="10824">MILEFVATLFIVWFLWYFVTTYLERRSMPPGPFPYPFIGNLLHLDSSNTKPFKTLRKKYGDIFTVTFAIGNTVVVNTASLARKLNLTIKTMWL</sequence>
<gene>
    <name evidence="2" type="ORF">PACLA_8A007377</name>
</gene>
<dbReference type="GO" id="GO:0020037">
    <property type="term" value="F:heme binding"/>
    <property type="evidence" value="ECO:0007669"/>
    <property type="project" value="InterPro"/>
</dbReference>
<proteinExistence type="inferred from homology"/>
<feature type="non-terminal residue" evidence="2">
    <location>
        <position position="93"/>
    </location>
</feature>
<dbReference type="GO" id="GO:0016705">
    <property type="term" value="F:oxidoreductase activity, acting on paired donors, with incorporation or reduction of molecular oxygen"/>
    <property type="evidence" value="ECO:0007669"/>
    <property type="project" value="InterPro"/>
</dbReference>
<dbReference type="GO" id="GO:0005506">
    <property type="term" value="F:iron ion binding"/>
    <property type="evidence" value="ECO:0007669"/>
    <property type="project" value="InterPro"/>
</dbReference>
<comment type="caution">
    <text evidence="2">The sequence shown here is derived from an EMBL/GenBank/DDBJ whole genome shotgun (WGS) entry which is preliminary data.</text>
</comment>